<comment type="caution">
    <text evidence="1">The sequence shown here is derived from an EMBL/GenBank/DDBJ whole genome shotgun (WGS) entry which is preliminary data.</text>
</comment>
<reference evidence="1" key="1">
    <citation type="journal article" date="2014" name="Front. Microbiol.">
        <title>High frequency of phylogenetically diverse reductive dehalogenase-homologous genes in deep subseafloor sedimentary metagenomes.</title>
        <authorList>
            <person name="Kawai M."/>
            <person name="Futagami T."/>
            <person name="Toyoda A."/>
            <person name="Takaki Y."/>
            <person name="Nishi S."/>
            <person name="Hori S."/>
            <person name="Arai W."/>
            <person name="Tsubouchi T."/>
            <person name="Morono Y."/>
            <person name="Uchiyama I."/>
            <person name="Ito T."/>
            <person name="Fujiyama A."/>
            <person name="Inagaki F."/>
            <person name="Takami H."/>
        </authorList>
    </citation>
    <scope>NUCLEOTIDE SEQUENCE</scope>
    <source>
        <strain evidence="1">Expedition CK06-06</strain>
    </source>
</reference>
<dbReference type="AlphaFoldDB" id="X0SCK6"/>
<organism evidence="1">
    <name type="scientific">marine sediment metagenome</name>
    <dbReference type="NCBI Taxonomy" id="412755"/>
    <lineage>
        <taxon>unclassified sequences</taxon>
        <taxon>metagenomes</taxon>
        <taxon>ecological metagenomes</taxon>
    </lineage>
</organism>
<proteinExistence type="predicted"/>
<feature type="non-terminal residue" evidence="1">
    <location>
        <position position="1"/>
    </location>
</feature>
<name>X0SCK6_9ZZZZ</name>
<evidence type="ECO:0000313" key="1">
    <source>
        <dbReference type="EMBL" id="GAF73642.1"/>
    </source>
</evidence>
<gene>
    <name evidence="1" type="ORF">S01H1_13157</name>
</gene>
<dbReference type="EMBL" id="BARS01006783">
    <property type="protein sequence ID" value="GAF73642.1"/>
    <property type="molecule type" value="Genomic_DNA"/>
</dbReference>
<accession>X0SCK6</accession>
<sequence length="153" mass="17335">EMDEELGPDEVMIESEVGKEGEAGSMCVVLRRIIPLTVKEIIERYGEEAVAYMLRESIRSRIQKKAYRLLQAVVKGKAQEGQKTDVEISNYMATWNPPDPEEMLRKKSKEERLVADVEKNFDNLDDAQAKRLLDLVKARARANKAAADAAKKQ</sequence>
<protein>
    <submittedName>
        <fullName evidence="1">Uncharacterized protein</fullName>
    </submittedName>
</protein>